<dbReference type="Gene3D" id="3.30.70.1300">
    <property type="entry name" value="VC0467-like domains"/>
    <property type="match status" value="1"/>
</dbReference>
<name>A0A1V0HPD0_9ENTR</name>
<dbReference type="EMBL" id="CP012846">
    <property type="protein sequence ID" value="ARC54591.1"/>
    <property type="molecule type" value="Genomic_DNA"/>
</dbReference>
<evidence type="ECO:0000313" key="3">
    <source>
        <dbReference type="EMBL" id="ARC54591.1"/>
    </source>
</evidence>
<dbReference type="InterPro" id="IPR003774">
    <property type="entry name" value="AlgH-like"/>
</dbReference>
<dbReference type="STRING" id="428412.AOE58_00115"/>
<dbReference type="SUPFAM" id="SSF143456">
    <property type="entry name" value="VC0467-like"/>
    <property type="match status" value="1"/>
</dbReference>
<accession>A0A1V0HPD0</accession>
<comment type="similarity">
    <text evidence="1 2">Belongs to the UPF0301 (AlgH) family.</text>
</comment>
<dbReference type="Pfam" id="PF02622">
    <property type="entry name" value="DUF179"/>
    <property type="match status" value="1"/>
</dbReference>
<keyword evidence="4" id="KW-1185">Reference proteome</keyword>
<evidence type="ECO:0000256" key="1">
    <source>
        <dbReference type="ARBA" id="ARBA00009600"/>
    </source>
</evidence>
<dbReference type="Proteomes" id="UP000243729">
    <property type="component" value="Chromosome"/>
</dbReference>
<evidence type="ECO:0000256" key="2">
    <source>
        <dbReference type="HAMAP-Rule" id="MF_00758"/>
    </source>
</evidence>
<organism evidence="3 4">
    <name type="scientific">Candidatus Riesia pthiripubis</name>
    <dbReference type="NCBI Taxonomy" id="428412"/>
    <lineage>
        <taxon>Bacteria</taxon>
        <taxon>Pseudomonadati</taxon>
        <taxon>Pseudomonadota</taxon>
        <taxon>Gammaproteobacteria</taxon>
        <taxon>Enterobacterales</taxon>
        <taxon>Enterobacteriaceae</taxon>
        <taxon>Candidatus Riesia</taxon>
    </lineage>
</organism>
<gene>
    <name evidence="3" type="ORF">AOE58_00115</name>
</gene>
<sequence length="184" mass="20803">MNLQNHFLIATPTLLDTYFRKSVIYVCEHNEKGAMGLIINRPIEQISIYNILKNLNIKHEKEYMFNQPIFSGGPVAEAHGFILHSPKVGFSSTLKLSEEIMITTSKDILESLGTKKQPEKTLIALGYSSWGKGQLEKEMLGNSWLITKADSKIIFHTPIIDRWEKAAELIGVNILKFSNQTGRV</sequence>
<dbReference type="GO" id="GO:0005829">
    <property type="term" value="C:cytosol"/>
    <property type="evidence" value="ECO:0007669"/>
    <property type="project" value="TreeGrafter"/>
</dbReference>
<dbReference type="NCBIfam" id="NF001266">
    <property type="entry name" value="PRK00228.1-1"/>
    <property type="match status" value="1"/>
</dbReference>
<protein>
    <recommendedName>
        <fullName evidence="2">UPF0301 protein AOE58_00115</fullName>
    </recommendedName>
</protein>
<dbReference type="HAMAP" id="MF_00758">
    <property type="entry name" value="UPF0301"/>
    <property type="match status" value="1"/>
</dbReference>
<dbReference type="Gene3D" id="3.40.1740.10">
    <property type="entry name" value="VC0467-like"/>
    <property type="match status" value="1"/>
</dbReference>
<reference evidence="3 4" key="1">
    <citation type="submission" date="2015-10" db="EMBL/GenBank/DDBJ databases">
        <title>Survey of human and primate louse endosymbionts.</title>
        <authorList>
            <person name="Boyd B.M."/>
        </authorList>
    </citation>
    <scope>NUCLEOTIDE SEQUENCE [LARGE SCALE GENOMIC DNA]</scope>
    <source>
        <strain evidence="3 4">HPNA</strain>
    </source>
</reference>
<dbReference type="PANTHER" id="PTHR30327:SF1">
    <property type="entry name" value="UPF0301 PROTEIN YQGE"/>
    <property type="match status" value="1"/>
</dbReference>
<proteinExistence type="inferred from homology"/>
<dbReference type="PANTHER" id="PTHR30327">
    <property type="entry name" value="UNCHARACTERIZED PROTEIN YQGE"/>
    <property type="match status" value="1"/>
</dbReference>
<evidence type="ECO:0000313" key="4">
    <source>
        <dbReference type="Proteomes" id="UP000243729"/>
    </source>
</evidence>
<dbReference type="AlphaFoldDB" id="A0A1V0HPD0"/>